<dbReference type="OrthoDB" id="2105077at2759"/>
<dbReference type="SUPFAM" id="SSF117892">
    <property type="entry name" value="Band 7/SPFH domain"/>
    <property type="match status" value="1"/>
</dbReference>
<dbReference type="Pfam" id="PF01145">
    <property type="entry name" value="Band_7"/>
    <property type="match status" value="1"/>
</dbReference>
<feature type="domain" description="Band 7" evidence="4">
    <location>
        <begin position="73"/>
        <end position="234"/>
    </location>
</feature>
<evidence type="ECO:0000256" key="2">
    <source>
        <dbReference type="SAM" id="MobiDB-lite"/>
    </source>
</evidence>
<dbReference type="SMART" id="SM00244">
    <property type="entry name" value="PHB"/>
    <property type="match status" value="1"/>
</dbReference>
<keyword evidence="3" id="KW-0472">Membrane</keyword>
<dbReference type="GO" id="GO:0009898">
    <property type="term" value="C:cytoplasmic side of plasma membrane"/>
    <property type="evidence" value="ECO:0007669"/>
    <property type="project" value="UniProtKB-ARBA"/>
</dbReference>
<evidence type="ECO:0000256" key="1">
    <source>
        <dbReference type="ARBA" id="ARBA00008164"/>
    </source>
</evidence>
<proteinExistence type="inferred from homology"/>
<organism evidence="5 6">
    <name type="scientific">Drosophila busckii</name>
    <name type="common">Fruit fly</name>
    <dbReference type="NCBI Taxonomy" id="30019"/>
    <lineage>
        <taxon>Eukaryota</taxon>
        <taxon>Metazoa</taxon>
        <taxon>Ecdysozoa</taxon>
        <taxon>Arthropoda</taxon>
        <taxon>Hexapoda</taxon>
        <taxon>Insecta</taxon>
        <taxon>Pterygota</taxon>
        <taxon>Neoptera</taxon>
        <taxon>Endopterygota</taxon>
        <taxon>Diptera</taxon>
        <taxon>Brachycera</taxon>
        <taxon>Muscomorpha</taxon>
        <taxon>Ephydroidea</taxon>
        <taxon>Drosophilidae</taxon>
        <taxon>Drosophila</taxon>
    </lineage>
</organism>
<dbReference type="STRING" id="30019.A0A0M4E7S8"/>
<keyword evidence="3" id="KW-0812">Transmembrane</keyword>
<dbReference type="OMA" id="TICNDKT"/>
<dbReference type="InterPro" id="IPR001972">
    <property type="entry name" value="Stomatin_HflK_fam"/>
</dbReference>
<name>A0A0M4E7S8_DROBS</name>
<dbReference type="InterPro" id="IPR043202">
    <property type="entry name" value="Band-7_stomatin-like"/>
</dbReference>
<dbReference type="Proteomes" id="UP000494163">
    <property type="component" value="Chromosome 2R"/>
</dbReference>
<feature type="region of interest" description="Disordered" evidence="2">
    <location>
        <begin position="1"/>
        <end position="41"/>
    </location>
</feature>
<dbReference type="AlphaFoldDB" id="A0A0M4E7S8"/>
<accession>A0A0M4E7S8</accession>
<evidence type="ECO:0000313" key="6">
    <source>
        <dbReference type="Proteomes" id="UP000494163"/>
    </source>
</evidence>
<evidence type="ECO:0000256" key="3">
    <source>
        <dbReference type="SAM" id="Phobius"/>
    </source>
</evidence>
<comment type="similarity">
    <text evidence="1">Belongs to the band 7/mec-2 family.</text>
</comment>
<evidence type="ECO:0000259" key="4">
    <source>
        <dbReference type="SMART" id="SM00244"/>
    </source>
</evidence>
<dbReference type="PRINTS" id="PR00721">
    <property type="entry name" value="STOMATIN"/>
</dbReference>
<keyword evidence="6" id="KW-1185">Reference proteome</keyword>
<dbReference type="Gene3D" id="6.10.250.2090">
    <property type="match status" value="1"/>
</dbReference>
<gene>
    <name evidence="5" type="ORF">Dbus_chr2Rg2395</name>
</gene>
<dbReference type="InterPro" id="IPR036013">
    <property type="entry name" value="Band_7/SPFH_dom_sf"/>
</dbReference>
<keyword evidence="3" id="KW-1133">Transmembrane helix</keyword>
<protein>
    <submittedName>
        <fullName evidence="5">CG14644</fullName>
    </submittedName>
</protein>
<dbReference type="InterPro" id="IPR001107">
    <property type="entry name" value="Band_7"/>
</dbReference>
<feature type="transmembrane region" description="Helical" evidence="3">
    <location>
        <begin position="53"/>
        <end position="78"/>
    </location>
</feature>
<reference evidence="5 6" key="1">
    <citation type="submission" date="2015-08" db="EMBL/GenBank/DDBJ databases">
        <title>Ancestral chromatin configuration constrains chromatin evolution on differentiating sex chromosomes in Drosophila.</title>
        <authorList>
            <person name="Zhou Q."/>
            <person name="Bachtrog D."/>
        </authorList>
    </citation>
    <scope>NUCLEOTIDE SEQUENCE [LARGE SCALE GENOMIC DNA]</scope>
    <source>
        <tissue evidence="5">Whole larvae</tissue>
    </source>
</reference>
<feature type="compositionally biased region" description="Basic and acidic residues" evidence="2">
    <location>
        <begin position="32"/>
        <end position="41"/>
    </location>
</feature>
<dbReference type="EMBL" id="CP012524">
    <property type="protein sequence ID" value="ALC42816.1"/>
    <property type="molecule type" value="Genomic_DNA"/>
</dbReference>
<evidence type="ECO:0000313" key="5">
    <source>
        <dbReference type="EMBL" id="ALC42816.1"/>
    </source>
</evidence>
<sequence>MAARRSLTEDEILEQAGLTKPNEDTTSSDSNRSLDKYRNVETTESKPSTALEIIFLILTYIFLFITFPLSIWGCFAIMQEYQRAVVLRFGRLRPGGPRGPGILFFLPCVDNYVRVDLRTTSVDVPPQDILTRDSVTVTVDAVVYYRVSNPLDAVLQVQDPRTCCQLLAMTTLRNITGTYMLIELVQSKKSLSKHIKQSLDNTRATDPWGLRIERVEITDIFMPESLQRSMAIEQEARREALAKVAAANGERDAVKALKEAADIMASNPIAFQLRFLQTLNTISNEETDIYVFPLPIDVVSKLIK</sequence>
<dbReference type="Gene3D" id="3.30.479.30">
    <property type="entry name" value="Band 7 domain"/>
    <property type="match status" value="1"/>
</dbReference>
<dbReference type="FunFam" id="3.30.479.30:FF:000004">
    <property type="entry name" value="Putative membrane protease family, stomatin"/>
    <property type="match status" value="1"/>
</dbReference>
<dbReference type="PANTHER" id="PTHR10264">
    <property type="entry name" value="BAND 7 PROTEIN-RELATED"/>
    <property type="match status" value="1"/>
</dbReference>
<dbReference type="PANTHER" id="PTHR10264:SF19">
    <property type="entry name" value="AT06885P-RELATED"/>
    <property type="match status" value="1"/>
</dbReference>